<sequence length="325" mass="35368">MKLATLKNGTPDGRLHVISRDLTTAAPARAATTMQAALDAWDTVVTDLTAQYDSLNRNAEKEAIAFDQAEALSPLPRAWQWLDGSAFESHGDLMDIVFGMNKKEKLTKPLMYQGVSDRFYAPTQDVPFRSIEDGIDFEGEFGVIVSSTPMGTSVNEASKFIRLIVQINDWSLRKLAPVEMKTGFGWIQAKPPCSMAPVAVTPDELGSAWRDARVDLPLNVHWNGNKFGAANGYHMAFGFDDLVAHAAYSRDLVPGTIIGSGTVSNANYREIGSSCIAERRGIEMLDLGEPKTAFMAFGDTVKMDVFLPDGTPVFGAIDQKVVKAG</sequence>
<reference evidence="3" key="2">
    <citation type="submission" date="2023-07" db="EMBL/GenBank/DDBJ databases">
        <authorList>
            <person name="Shen H."/>
        </authorList>
    </citation>
    <scope>NUCLEOTIDE SEQUENCE</scope>
    <source>
        <strain evidence="3">TNR-22</strain>
    </source>
</reference>
<protein>
    <submittedName>
        <fullName evidence="3">Fumarylacetoacetate hydrolase family protein</fullName>
    </submittedName>
</protein>
<dbReference type="InterPro" id="IPR041072">
    <property type="entry name" value="FAA_hydro_N"/>
</dbReference>
<reference evidence="3" key="1">
    <citation type="journal article" date="2015" name="Int. J. Syst. Evol. Microbiol.">
        <title>Rhizobium alvei sp. nov., isolated from a freshwater river.</title>
        <authorList>
            <person name="Sheu S.Y."/>
            <person name="Huang H.W."/>
            <person name="Young C.C."/>
            <person name="Chen W.M."/>
        </authorList>
    </citation>
    <scope>NUCLEOTIDE SEQUENCE</scope>
    <source>
        <strain evidence="3">TNR-22</strain>
    </source>
</reference>
<name>A0ABT8YSW1_9HYPH</name>
<feature type="domain" description="Fumarylacetoacetase N-terminal" evidence="2">
    <location>
        <begin position="1"/>
        <end position="77"/>
    </location>
</feature>
<dbReference type="Gene3D" id="3.90.850.10">
    <property type="entry name" value="Fumarylacetoacetase-like, C-terminal domain"/>
    <property type="match status" value="1"/>
</dbReference>
<evidence type="ECO:0000313" key="3">
    <source>
        <dbReference type="EMBL" id="MDO6966681.1"/>
    </source>
</evidence>
<keyword evidence="3" id="KW-0378">Hydrolase</keyword>
<gene>
    <name evidence="3" type="ORF">Q4481_22230</name>
</gene>
<proteinExistence type="predicted"/>
<dbReference type="GO" id="GO:0016787">
    <property type="term" value="F:hydrolase activity"/>
    <property type="evidence" value="ECO:0007669"/>
    <property type="project" value="UniProtKB-KW"/>
</dbReference>
<dbReference type="SUPFAM" id="SSF56529">
    <property type="entry name" value="FAH"/>
    <property type="match status" value="1"/>
</dbReference>
<dbReference type="Proteomes" id="UP001174932">
    <property type="component" value="Unassembled WGS sequence"/>
</dbReference>
<accession>A0ABT8YSW1</accession>
<feature type="domain" description="Fumarylacetoacetase-like C-terminal" evidence="1">
    <location>
        <begin position="83"/>
        <end position="321"/>
    </location>
</feature>
<organism evidence="3 4">
    <name type="scientific">Rhizobium alvei</name>
    <dbReference type="NCBI Taxonomy" id="1132659"/>
    <lineage>
        <taxon>Bacteria</taxon>
        <taxon>Pseudomonadati</taxon>
        <taxon>Pseudomonadota</taxon>
        <taxon>Alphaproteobacteria</taxon>
        <taxon>Hyphomicrobiales</taxon>
        <taxon>Rhizobiaceae</taxon>
        <taxon>Rhizobium/Agrobacterium group</taxon>
        <taxon>Rhizobium</taxon>
    </lineage>
</organism>
<dbReference type="PANTHER" id="PTHR43211:SF1">
    <property type="entry name" value="BLL6422 PROTEIN"/>
    <property type="match status" value="1"/>
</dbReference>
<dbReference type="Pfam" id="PF01557">
    <property type="entry name" value="FAA_hydrolase"/>
    <property type="match status" value="1"/>
</dbReference>
<dbReference type="PANTHER" id="PTHR43211">
    <property type="entry name" value="FUMARYLACETOACETATE HYDROLASE"/>
    <property type="match status" value="1"/>
</dbReference>
<dbReference type="EMBL" id="JAUOZU010000020">
    <property type="protein sequence ID" value="MDO6966681.1"/>
    <property type="molecule type" value="Genomic_DNA"/>
</dbReference>
<evidence type="ECO:0000259" key="1">
    <source>
        <dbReference type="Pfam" id="PF01557"/>
    </source>
</evidence>
<dbReference type="InterPro" id="IPR011234">
    <property type="entry name" value="Fumarylacetoacetase-like_C"/>
</dbReference>
<evidence type="ECO:0000259" key="2">
    <source>
        <dbReference type="Pfam" id="PF18288"/>
    </source>
</evidence>
<dbReference type="Pfam" id="PF18288">
    <property type="entry name" value="FAA_hydro_N_2"/>
    <property type="match status" value="1"/>
</dbReference>
<comment type="caution">
    <text evidence="3">The sequence shown here is derived from an EMBL/GenBank/DDBJ whole genome shotgun (WGS) entry which is preliminary data.</text>
</comment>
<dbReference type="InterPro" id="IPR036663">
    <property type="entry name" value="Fumarylacetoacetase_C_sf"/>
</dbReference>
<keyword evidence="4" id="KW-1185">Reference proteome</keyword>
<dbReference type="RefSeq" id="WP_304378607.1">
    <property type="nucleotide sequence ID" value="NZ_JAUOZU010000020.1"/>
</dbReference>
<evidence type="ECO:0000313" key="4">
    <source>
        <dbReference type="Proteomes" id="UP001174932"/>
    </source>
</evidence>